<accession>A0AAV3ZWU2</accession>
<evidence type="ECO:0000313" key="3">
    <source>
        <dbReference type="Proteomes" id="UP000735302"/>
    </source>
</evidence>
<dbReference type="EMBL" id="BLXT01002893">
    <property type="protein sequence ID" value="GFN98872.1"/>
    <property type="molecule type" value="Genomic_DNA"/>
</dbReference>
<organism evidence="2 3">
    <name type="scientific">Plakobranchus ocellatus</name>
    <dbReference type="NCBI Taxonomy" id="259542"/>
    <lineage>
        <taxon>Eukaryota</taxon>
        <taxon>Metazoa</taxon>
        <taxon>Spiralia</taxon>
        <taxon>Lophotrochozoa</taxon>
        <taxon>Mollusca</taxon>
        <taxon>Gastropoda</taxon>
        <taxon>Heterobranchia</taxon>
        <taxon>Euthyneura</taxon>
        <taxon>Panpulmonata</taxon>
        <taxon>Sacoglossa</taxon>
        <taxon>Placobranchoidea</taxon>
        <taxon>Plakobranchidae</taxon>
        <taxon>Plakobranchus</taxon>
    </lineage>
</organism>
<evidence type="ECO:0000313" key="2">
    <source>
        <dbReference type="EMBL" id="GFN98872.1"/>
    </source>
</evidence>
<dbReference type="Proteomes" id="UP000735302">
    <property type="component" value="Unassembled WGS sequence"/>
</dbReference>
<feature type="transmembrane region" description="Helical" evidence="1">
    <location>
        <begin position="6"/>
        <end position="31"/>
    </location>
</feature>
<comment type="caution">
    <text evidence="2">The sequence shown here is derived from an EMBL/GenBank/DDBJ whole genome shotgun (WGS) entry which is preliminary data.</text>
</comment>
<keyword evidence="3" id="KW-1185">Reference proteome</keyword>
<dbReference type="AlphaFoldDB" id="A0AAV3ZWU2"/>
<keyword evidence="1" id="KW-0472">Membrane</keyword>
<dbReference type="Gene3D" id="1.20.1070.10">
    <property type="entry name" value="Rhodopsin 7-helix transmembrane proteins"/>
    <property type="match status" value="1"/>
</dbReference>
<protein>
    <submittedName>
        <fullName evidence="2">Uncharacterized protein</fullName>
    </submittedName>
</protein>
<sequence>MQRFVVIWMACSQVFCLAIIIISNAMLLWGLKKRNRIWVLRFAGHSSDNQRVENNGRARNVAPGNIHQISVLHGPTGRNPTPPPADTNSASALRYARERKIGRMILILSGIHLTSYIPTVVVGCLAQIKPEFKLVNSYKHQTLGVELIVILIDVVVVEEEEEEEEMVVMEEDEGEQEHQQQPTWIRARLPSPGLAEGLKSRDHLDVDSESTRERGFAILFDETAAKSMGRW</sequence>
<name>A0AAV3ZWU2_9GAST</name>
<feature type="transmembrane region" description="Helical" evidence="1">
    <location>
        <begin position="104"/>
        <end position="128"/>
    </location>
</feature>
<keyword evidence="1" id="KW-0812">Transmembrane</keyword>
<dbReference type="SUPFAM" id="SSF81321">
    <property type="entry name" value="Family A G protein-coupled receptor-like"/>
    <property type="match status" value="1"/>
</dbReference>
<keyword evidence="1" id="KW-1133">Transmembrane helix</keyword>
<evidence type="ECO:0000256" key="1">
    <source>
        <dbReference type="SAM" id="Phobius"/>
    </source>
</evidence>
<reference evidence="2 3" key="1">
    <citation type="journal article" date="2021" name="Elife">
        <title>Chloroplast acquisition without the gene transfer in kleptoplastic sea slugs, Plakobranchus ocellatus.</title>
        <authorList>
            <person name="Maeda T."/>
            <person name="Takahashi S."/>
            <person name="Yoshida T."/>
            <person name="Shimamura S."/>
            <person name="Takaki Y."/>
            <person name="Nagai Y."/>
            <person name="Toyoda A."/>
            <person name="Suzuki Y."/>
            <person name="Arimoto A."/>
            <person name="Ishii H."/>
            <person name="Satoh N."/>
            <person name="Nishiyama T."/>
            <person name="Hasebe M."/>
            <person name="Maruyama T."/>
            <person name="Minagawa J."/>
            <person name="Obokata J."/>
            <person name="Shigenobu S."/>
        </authorList>
    </citation>
    <scope>NUCLEOTIDE SEQUENCE [LARGE SCALE GENOMIC DNA]</scope>
</reference>
<proteinExistence type="predicted"/>
<gene>
    <name evidence="2" type="ORF">PoB_002537800</name>
</gene>